<feature type="domain" description="Ig-like" evidence="16">
    <location>
        <begin position="21"/>
        <end position="100"/>
    </location>
</feature>
<evidence type="ECO:0000256" key="1">
    <source>
        <dbReference type="ARBA" id="ARBA00004479"/>
    </source>
</evidence>
<keyword evidence="11" id="KW-0675">Receptor</keyword>
<dbReference type="PROSITE" id="PS50835">
    <property type="entry name" value="IG_LIKE"/>
    <property type="match status" value="2"/>
</dbReference>
<dbReference type="Gene3D" id="3.40.50.10140">
    <property type="entry name" value="Toll/interleukin-1 receptor homology (TIR) domain"/>
    <property type="match status" value="1"/>
</dbReference>
<keyword evidence="8" id="KW-0520">NAD</keyword>
<evidence type="ECO:0000259" key="16">
    <source>
        <dbReference type="PROSITE" id="PS50835"/>
    </source>
</evidence>
<dbReference type="GO" id="GO:0016020">
    <property type="term" value="C:membrane"/>
    <property type="evidence" value="ECO:0007669"/>
    <property type="project" value="UniProtKB-SubCell"/>
</dbReference>
<dbReference type="PANTHER" id="PTHR11890">
    <property type="entry name" value="INTERLEUKIN-1 RECEPTOR FAMILY MEMBER"/>
    <property type="match status" value="1"/>
</dbReference>
<evidence type="ECO:0000313" key="18">
    <source>
        <dbReference type="Proteomes" id="UP000694390"/>
    </source>
</evidence>
<keyword evidence="9 14" id="KW-0472">Membrane</keyword>
<dbReference type="InterPro" id="IPR000157">
    <property type="entry name" value="TIR_dom"/>
</dbReference>
<evidence type="ECO:0000313" key="17">
    <source>
        <dbReference type="Ensembl" id="ENSGEVP00005027352.1"/>
    </source>
</evidence>
<keyword evidence="13" id="KW-0393">Immunoglobulin domain</keyword>
<dbReference type="SMART" id="SM00255">
    <property type="entry name" value="TIR"/>
    <property type="match status" value="1"/>
</dbReference>
<dbReference type="GO" id="GO:0004908">
    <property type="term" value="F:interleukin-1 receptor activity"/>
    <property type="evidence" value="ECO:0007669"/>
    <property type="project" value="InterPro"/>
</dbReference>
<dbReference type="InterPro" id="IPR003599">
    <property type="entry name" value="Ig_sub"/>
</dbReference>
<evidence type="ECO:0000256" key="9">
    <source>
        <dbReference type="ARBA" id="ARBA00023136"/>
    </source>
</evidence>
<keyword evidence="18" id="KW-1185">Reference proteome</keyword>
<feature type="domain" description="Ig-like" evidence="16">
    <location>
        <begin position="128"/>
        <end position="195"/>
    </location>
</feature>
<dbReference type="Pfam" id="PF01582">
    <property type="entry name" value="TIR"/>
    <property type="match status" value="1"/>
</dbReference>
<proteinExistence type="inferred from homology"/>
<keyword evidence="3 14" id="KW-0812">Transmembrane</keyword>
<evidence type="ECO:0000256" key="4">
    <source>
        <dbReference type="ARBA" id="ARBA00022729"/>
    </source>
</evidence>
<organism evidence="17 18">
    <name type="scientific">Gopherus evgoodei</name>
    <name type="common">Goodes thornscrub tortoise</name>
    <dbReference type="NCBI Taxonomy" id="1825980"/>
    <lineage>
        <taxon>Eukaryota</taxon>
        <taxon>Metazoa</taxon>
        <taxon>Chordata</taxon>
        <taxon>Craniata</taxon>
        <taxon>Vertebrata</taxon>
        <taxon>Euteleostomi</taxon>
        <taxon>Archelosauria</taxon>
        <taxon>Testudinata</taxon>
        <taxon>Testudines</taxon>
        <taxon>Cryptodira</taxon>
        <taxon>Durocryptodira</taxon>
        <taxon>Testudinoidea</taxon>
        <taxon>Testudinidae</taxon>
        <taxon>Gopherus</taxon>
    </lineage>
</organism>
<comment type="similarity">
    <text evidence="2">Belongs to the interleukin-1 receptor family.</text>
</comment>
<keyword evidence="5" id="KW-0677">Repeat</keyword>
<dbReference type="PROSITE" id="PS50104">
    <property type="entry name" value="TIR"/>
    <property type="match status" value="1"/>
</dbReference>
<dbReference type="SUPFAM" id="SSF48726">
    <property type="entry name" value="Immunoglobulin"/>
    <property type="match status" value="2"/>
</dbReference>
<dbReference type="GO" id="GO:0016787">
    <property type="term" value="F:hydrolase activity"/>
    <property type="evidence" value="ECO:0007669"/>
    <property type="project" value="UniProtKB-KW"/>
</dbReference>
<evidence type="ECO:0000256" key="13">
    <source>
        <dbReference type="ARBA" id="ARBA00023319"/>
    </source>
</evidence>
<dbReference type="PANTHER" id="PTHR11890:SF26">
    <property type="entry name" value="INTERLEUKIN-1 RECEPTOR TYPE 1"/>
    <property type="match status" value="1"/>
</dbReference>
<evidence type="ECO:0000256" key="14">
    <source>
        <dbReference type="SAM" id="Phobius"/>
    </source>
</evidence>
<dbReference type="AlphaFoldDB" id="A0A8C4YLR7"/>
<dbReference type="Gene3D" id="2.60.40.10">
    <property type="entry name" value="Immunoglobulins"/>
    <property type="match status" value="2"/>
</dbReference>
<dbReference type="Proteomes" id="UP000694390">
    <property type="component" value="Unassembled WGS sequence"/>
</dbReference>
<sequence>ISVRAEVSCYLIQNLISVLVGEPLTIDCLLHKILALQHMNYSLTWYKSGRKMPVTQVKLSRIHQHENLLWFMPAILEDSGSYECVMWNLTSCNKIYFSITVFKNTAGLCFNEDFLYAQEISASSNEKIVCPHLDYFRDEKNTLPIHWYKECNLIDNERFLSWDDDLIINSANVNDSGNYSCKMTYTYMEKEYNISRNIYVTVIEDSFPDGYLFSKVTLNITEVKQEDYGHQFVCHAGEVAAYIALRQPVRNFLGYLIGGLIASVFVIIVAILIYKYFKVDIVLWYRKSYNFVLKLLPQVLERQCGYNLFILGRDDLPGKAVVNVVDETIKQSRRLIIILVPESSSCSLLEDIFEQQLAVYNALVRDGIKVILIELDKIKDYANMPESIKYIKQKHGAIRWKGDFTEKSHSANTKFWKNVRYRMPPRCPTFSELHLLPTALNTFQTTER</sequence>
<keyword evidence="6" id="KW-0378">Hydrolase</keyword>
<evidence type="ECO:0000256" key="2">
    <source>
        <dbReference type="ARBA" id="ARBA00009752"/>
    </source>
</evidence>
<dbReference type="SUPFAM" id="SSF52200">
    <property type="entry name" value="Toll/Interleukin receptor TIR domain"/>
    <property type="match status" value="1"/>
</dbReference>
<dbReference type="InterPro" id="IPR035897">
    <property type="entry name" value="Toll_tir_struct_dom_sf"/>
</dbReference>
<dbReference type="FunFam" id="3.40.50.10140:FF:000002">
    <property type="entry name" value="Interleukin 1 receptor accessory protein"/>
    <property type="match status" value="1"/>
</dbReference>
<evidence type="ECO:0000256" key="8">
    <source>
        <dbReference type="ARBA" id="ARBA00023027"/>
    </source>
</evidence>
<gene>
    <name evidence="17" type="primary">LOC115655001</name>
</gene>
<evidence type="ECO:0000256" key="7">
    <source>
        <dbReference type="ARBA" id="ARBA00022989"/>
    </source>
</evidence>
<dbReference type="FunFam" id="2.60.40.10:FF:000188">
    <property type="entry name" value="Interleukin-1 receptor accessory protein-like 1"/>
    <property type="match status" value="1"/>
</dbReference>
<keyword evidence="7 14" id="KW-1133">Transmembrane helix</keyword>
<dbReference type="InterPro" id="IPR007110">
    <property type="entry name" value="Ig-like_dom"/>
</dbReference>
<comment type="subcellular location">
    <subcellularLocation>
        <location evidence="1">Membrane</location>
        <topology evidence="1">Single-pass type I membrane protein</topology>
    </subcellularLocation>
</comment>
<dbReference type="GO" id="GO:0050727">
    <property type="term" value="P:regulation of inflammatory response"/>
    <property type="evidence" value="ECO:0007669"/>
    <property type="project" value="TreeGrafter"/>
</dbReference>
<dbReference type="InterPro" id="IPR015621">
    <property type="entry name" value="IL-1_rcpt_fam"/>
</dbReference>
<protein>
    <submittedName>
        <fullName evidence="17">Uncharacterized protein</fullName>
    </submittedName>
</protein>
<dbReference type="SMART" id="SM00409">
    <property type="entry name" value="IG"/>
    <property type="match status" value="2"/>
</dbReference>
<feature type="domain" description="TIR" evidence="15">
    <location>
        <begin position="277"/>
        <end position="423"/>
    </location>
</feature>
<evidence type="ECO:0000256" key="5">
    <source>
        <dbReference type="ARBA" id="ARBA00022737"/>
    </source>
</evidence>
<evidence type="ECO:0000256" key="6">
    <source>
        <dbReference type="ARBA" id="ARBA00022801"/>
    </source>
</evidence>
<keyword evidence="4" id="KW-0732">Signal</keyword>
<evidence type="ECO:0000256" key="11">
    <source>
        <dbReference type="ARBA" id="ARBA00023170"/>
    </source>
</evidence>
<accession>A0A8C4YLR7</accession>
<evidence type="ECO:0000259" key="15">
    <source>
        <dbReference type="PROSITE" id="PS50104"/>
    </source>
</evidence>
<name>A0A8C4YLR7_9SAUR</name>
<dbReference type="InterPro" id="IPR013783">
    <property type="entry name" value="Ig-like_fold"/>
</dbReference>
<reference evidence="17" key="2">
    <citation type="submission" date="2025-09" db="UniProtKB">
        <authorList>
            <consortium name="Ensembl"/>
        </authorList>
    </citation>
    <scope>IDENTIFICATION</scope>
</reference>
<evidence type="ECO:0000256" key="10">
    <source>
        <dbReference type="ARBA" id="ARBA00023157"/>
    </source>
</evidence>
<dbReference type="PRINTS" id="PR01536">
    <property type="entry name" value="INTRLKN1R12F"/>
</dbReference>
<dbReference type="InterPro" id="IPR036179">
    <property type="entry name" value="Ig-like_dom_sf"/>
</dbReference>
<dbReference type="Ensembl" id="ENSGEVT00005028772.1">
    <property type="protein sequence ID" value="ENSGEVP00005027352.1"/>
    <property type="gene ID" value="ENSGEVG00005019337.1"/>
</dbReference>
<reference evidence="17" key="1">
    <citation type="submission" date="2025-08" db="UniProtKB">
        <authorList>
            <consortium name="Ensembl"/>
        </authorList>
    </citation>
    <scope>IDENTIFICATION</scope>
</reference>
<dbReference type="InterPro" id="IPR004074">
    <property type="entry name" value="IL-1_rcpt_I/II-typ"/>
</dbReference>
<keyword evidence="12" id="KW-0325">Glycoprotein</keyword>
<feature type="transmembrane region" description="Helical" evidence="14">
    <location>
        <begin position="252"/>
        <end position="277"/>
    </location>
</feature>
<evidence type="ECO:0000256" key="12">
    <source>
        <dbReference type="ARBA" id="ARBA00023180"/>
    </source>
</evidence>
<evidence type="ECO:0000256" key="3">
    <source>
        <dbReference type="ARBA" id="ARBA00022692"/>
    </source>
</evidence>
<dbReference type="GeneTree" id="ENSGT01090000259985"/>
<keyword evidence="10" id="KW-1015">Disulfide bond</keyword>